<sequence>MFYAISFLMVIVYAYEVNRTIRGWRVTPVTALQERRRCTERAQHCLPYVLAWLLPALTFLAQLLLRGASVRDIAPMSIEPVLPRTANHSRGADSLYCSSCLILIHHSQDVCYKVRAPRPLLPPPAFSWAAPRCQKALAWLTSCPRQQLSSNLPFPATCAIAHGCYPPAGAGVGGQVGPVLTG</sequence>
<accession>A0A4D9DH26</accession>
<keyword evidence="2" id="KW-1185">Reference proteome</keyword>
<comment type="caution">
    <text evidence="1">The sequence shown here is derived from an EMBL/GenBank/DDBJ whole genome shotgun (WGS) entry which is preliminary data.</text>
</comment>
<dbReference type="OrthoDB" id="9892611at2759"/>
<dbReference type="EMBL" id="QXTE01001620">
    <property type="protein sequence ID" value="TFJ95741.1"/>
    <property type="molecule type" value="Genomic_DNA"/>
</dbReference>
<evidence type="ECO:0000313" key="1">
    <source>
        <dbReference type="EMBL" id="TFJ95741.1"/>
    </source>
</evidence>
<organism evidence="1 2">
    <name type="scientific">Platysternon megacephalum</name>
    <name type="common">big-headed turtle</name>
    <dbReference type="NCBI Taxonomy" id="55544"/>
    <lineage>
        <taxon>Eukaryota</taxon>
        <taxon>Metazoa</taxon>
        <taxon>Chordata</taxon>
        <taxon>Craniata</taxon>
        <taxon>Vertebrata</taxon>
        <taxon>Euteleostomi</taxon>
        <taxon>Archelosauria</taxon>
        <taxon>Testudinata</taxon>
        <taxon>Testudines</taxon>
        <taxon>Cryptodira</taxon>
        <taxon>Durocryptodira</taxon>
        <taxon>Testudinoidea</taxon>
        <taxon>Platysternidae</taxon>
        <taxon>Platysternon</taxon>
    </lineage>
</organism>
<proteinExistence type="predicted"/>
<reference evidence="1 2" key="2">
    <citation type="submission" date="2019-04" db="EMBL/GenBank/DDBJ databases">
        <title>The genome sequence of big-headed turtle.</title>
        <authorList>
            <person name="Gong S."/>
        </authorList>
    </citation>
    <scope>NUCLEOTIDE SEQUENCE [LARGE SCALE GENOMIC DNA]</scope>
    <source>
        <strain evidence="1">DO16091913</strain>
        <tissue evidence="1">Muscle</tissue>
    </source>
</reference>
<evidence type="ECO:0000313" key="2">
    <source>
        <dbReference type="Proteomes" id="UP000297703"/>
    </source>
</evidence>
<dbReference type="Proteomes" id="UP000297703">
    <property type="component" value="Unassembled WGS sequence"/>
</dbReference>
<dbReference type="AlphaFoldDB" id="A0A4D9DH26"/>
<protein>
    <submittedName>
        <fullName evidence="1">Uncharacterized protein</fullName>
    </submittedName>
</protein>
<gene>
    <name evidence="1" type="ORF">DR999_PMT22583</name>
</gene>
<reference evidence="1 2" key="1">
    <citation type="submission" date="2019-04" db="EMBL/GenBank/DDBJ databases">
        <title>Draft genome of the big-headed turtle Platysternon megacephalum.</title>
        <authorList>
            <person name="Gong S."/>
        </authorList>
    </citation>
    <scope>NUCLEOTIDE SEQUENCE [LARGE SCALE GENOMIC DNA]</scope>
    <source>
        <strain evidence="1">DO16091913</strain>
        <tissue evidence="1">Muscle</tissue>
    </source>
</reference>
<name>A0A4D9DH26_9SAUR</name>
<dbReference type="STRING" id="55544.A0A4D9DH26"/>